<comment type="caution">
    <text evidence="2">The sequence shown here is derived from an EMBL/GenBank/DDBJ whole genome shotgun (WGS) entry which is preliminary data.</text>
</comment>
<dbReference type="Gene3D" id="1.10.1470.10">
    <property type="entry name" value="YjbJ"/>
    <property type="match status" value="1"/>
</dbReference>
<evidence type="ECO:0000256" key="1">
    <source>
        <dbReference type="SAM" id="MobiDB-lite"/>
    </source>
</evidence>
<dbReference type="Proteomes" id="UP000268016">
    <property type="component" value="Unassembled WGS sequence"/>
</dbReference>
<feature type="compositionally biased region" description="Basic and acidic residues" evidence="1">
    <location>
        <begin position="73"/>
        <end position="85"/>
    </location>
</feature>
<accession>A0A3N2R9K7</accession>
<sequence length="115" mass="12863">MDWTTIERRWTAHVPRALTRWPQLDEADLLATDGDRAEVNRLLQNTLGLDELGADAEIADWISGLEPADAVMDETRDDERIDDSARSLPDGEEPLHADDAFGDGRIPDRPIGRTD</sequence>
<feature type="region of interest" description="Disordered" evidence="1">
    <location>
        <begin position="69"/>
        <end position="115"/>
    </location>
</feature>
<evidence type="ECO:0000313" key="2">
    <source>
        <dbReference type="EMBL" id="ROU04160.1"/>
    </source>
</evidence>
<keyword evidence="3" id="KW-1185">Reference proteome</keyword>
<dbReference type="AlphaFoldDB" id="A0A3N2R9K7"/>
<reference evidence="2 3" key="1">
    <citation type="submission" date="2018-10" db="EMBL/GenBank/DDBJ databases">
        <title>Histidinibacterium lentulum gen. nov., sp. nov., a marine bacterium from the culture broth of Picochlorum sp. 122.</title>
        <authorList>
            <person name="Wang G."/>
        </authorList>
    </citation>
    <scope>NUCLEOTIDE SEQUENCE [LARGE SCALE GENOMIC DNA]</scope>
    <source>
        <strain evidence="2 3">B17</strain>
    </source>
</reference>
<dbReference type="RefSeq" id="WP_123640567.1">
    <property type="nucleotide sequence ID" value="NZ_ML119081.1"/>
</dbReference>
<dbReference type="EMBL" id="RDRB01000001">
    <property type="protein sequence ID" value="ROU04160.1"/>
    <property type="molecule type" value="Genomic_DNA"/>
</dbReference>
<dbReference type="OrthoDB" id="7651547at2"/>
<feature type="compositionally biased region" description="Basic and acidic residues" evidence="1">
    <location>
        <begin position="105"/>
        <end position="115"/>
    </location>
</feature>
<proteinExistence type="predicted"/>
<organism evidence="2 3">
    <name type="scientific">Histidinibacterium lentulum</name>
    <dbReference type="NCBI Taxonomy" id="2480588"/>
    <lineage>
        <taxon>Bacteria</taxon>
        <taxon>Pseudomonadati</taxon>
        <taxon>Pseudomonadota</taxon>
        <taxon>Alphaproteobacteria</taxon>
        <taxon>Rhodobacterales</taxon>
        <taxon>Paracoccaceae</taxon>
        <taxon>Histidinibacterium</taxon>
    </lineage>
</organism>
<evidence type="ECO:0000313" key="3">
    <source>
        <dbReference type="Proteomes" id="UP000268016"/>
    </source>
</evidence>
<dbReference type="InterPro" id="IPR036629">
    <property type="entry name" value="YjbJ_sf"/>
</dbReference>
<gene>
    <name evidence="2" type="ORF">EAT49_01835</name>
</gene>
<protein>
    <submittedName>
        <fullName evidence="2">Uncharacterized protein</fullName>
    </submittedName>
</protein>
<name>A0A3N2R9K7_9RHOB</name>